<sequence>MPEGVDHRVRNILAALRGHLELAHESATSDRADPDDLLEDLSNALDALGRLESRLGVQVDTGSRPGPVPPDLAQGSDPA</sequence>
<dbReference type="Proteomes" id="UP001500556">
    <property type="component" value="Unassembled WGS sequence"/>
</dbReference>
<evidence type="ECO:0008006" key="4">
    <source>
        <dbReference type="Google" id="ProtNLM"/>
    </source>
</evidence>
<name>A0ABP8YJ54_9MICO</name>
<reference evidence="3" key="1">
    <citation type="journal article" date="2019" name="Int. J. Syst. Evol. Microbiol.">
        <title>The Global Catalogue of Microorganisms (GCM) 10K type strain sequencing project: providing services to taxonomists for standard genome sequencing and annotation.</title>
        <authorList>
            <consortium name="The Broad Institute Genomics Platform"/>
            <consortium name="The Broad Institute Genome Sequencing Center for Infectious Disease"/>
            <person name="Wu L."/>
            <person name="Ma J."/>
        </authorList>
    </citation>
    <scope>NUCLEOTIDE SEQUENCE [LARGE SCALE GENOMIC DNA]</scope>
    <source>
        <strain evidence="3">JCM 18961</strain>
    </source>
</reference>
<accession>A0ABP8YJ54</accession>
<evidence type="ECO:0000313" key="2">
    <source>
        <dbReference type="EMBL" id="GAA4727462.1"/>
    </source>
</evidence>
<proteinExistence type="predicted"/>
<comment type="caution">
    <text evidence="2">The sequence shown here is derived from an EMBL/GenBank/DDBJ whole genome shotgun (WGS) entry which is preliminary data.</text>
</comment>
<gene>
    <name evidence="2" type="ORF">GCM10025782_27610</name>
</gene>
<dbReference type="RefSeq" id="WP_345504146.1">
    <property type="nucleotide sequence ID" value="NZ_BAABLO010000011.1"/>
</dbReference>
<evidence type="ECO:0000313" key="3">
    <source>
        <dbReference type="Proteomes" id="UP001500556"/>
    </source>
</evidence>
<dbReference type="EMBL" id="BAABLO010000011">
    <property type="protein sequence ID" value="GAA4727462.1"/>
    <property type="molecule type" value="Genomic_DNA"/>
</dbReference>
<evidence type="ECO:0000256" key="1">
    <source>
        <dbReference type="SAM" id="MobiDB-lite"/>
    </source>
</evidence>
<keyword evidence="3" id="KW-1185">Reference proteome</keyword>
<protein>
    <recommendedName>
        <fullName evidence="4">Signal transduction histidine kinase dimerisation/phosphoacceptor domain-containing protein</fullName>
    </recommendedName>
</protein>
<feature type="region of interest" description="Disordered" evidence="1">
    <location>
        <begin position="56"/>
        <end position="79"/>
    </location>
</feature>
<organism evidence="2 3">
    <name type="scientific">Pedococcus ginsenosidimutans</name>
    <dbReference type="NCBI Taxonomy" id="490570"/>
    <lineage>
        <taxon>Bacteria</taxon>
        <taxon>Bacillati</taxon>
        <taxon>Actinomycetota</taxon>
        <taxon>Actinomycetes</taxon>
        <taxon>Micrococcales</taxon>
        <taxon>Intrasporangiaceae</taxon>
        <taxon>Pedococcus</taxon>
    </lineage>
</organism>